<dbReference type="RefSeq" id="WP_192038386.1">
    <property type="nucleotide sequence ID" value="NZ_JACYWE010000002.1"/>
</dbReference>
<feature type="region of interest" description="Disordered" evidence="1">
    <location>
        <begin position="169"/>
        <end position="191"/>
    </location>
</feature>
<accession>A0A927JBA9</accession>
<feature type="compositionally biased region" description="Low complexity" evidence="1">
    <location>
        <begin position="172"/>
        <end position="185"/>
    </location>
</feature>
<name>A0A927JBA9_9ACTN</name>
<evidence type="ECO:0000313" key="3">
    <source>
        <dbReference type="Proteomes" id="UP000642993"/>
    </source>
</evidence>
<gene>
    <name evidence="2" type="ORF">HT102_05560</name>
</gene>
<dbReference type="AlphaFoldDB" id="A0A927JBA9"/>
<reference evidence="2" key="1">
    <citation type="submission" date="2020-09" db="EMBL/GenBank/DDBJ databases">
        <title>Hoyosella lacisalsi sp. nov., a halotolerant actinobacterium isolated from soil of Lake Gudzhirganskoe.</title>
        <authorList>
            <person name="Yang Q."/>
            <person name="Guo P.Y."/>
            <person name="Liu S.W."/>
            <person name="Li F.N."/>
            <person name="Sun C.H."/>
        </authorList>
    </citation>
    <scope>NUCLEOTIDE SEQUENCE</scope>
    <source>
        <strain evidence="2">G463</strain>
    </source>
</reference>
<organism evidence="2 3">
    <name type="scientific">Lolliginicoccus lacisalsi</name>
    <dbReference type="NCBI Taxonomy" id="2742202"/>
    <lineage>
        <taxon>Bacteria</taxon>
        <taxon>Bacillati</taxon>
        <taxon>Actinomycetota</taxon>
        <taxon>Actinomycetes</taxon>
        <taxon>Mycobacteriales</taxon>
        <taxon>Hoyosellaceae</taxon>
        <taxon>Lolliginicoccus</taxon>
    </lineage>
</organism>
<dbReference type="Pfam" id="PF10722">
    <property type="entry name" value="YbjN"/>
    <property type="match status" value="1"/>
</dbReference>
<dbReference type="Proteomes" id="UP000642993">
    <property type="component" value="Unassembled WGS sequence"/>
</dbReference>
<protein>
    <submittedName>
        <fullName evidence="2">YbjN domain-containing protein</fullName>
    </submittedName>
</protein>
<evidence type="ECO:0000313" key="2">
    <source>
        <dbReference type="EMBL" id="MBD8505948.1"/>
    </source>
</evidence>
<dbReference type="SUPFAM" id="SSF69635">
    <property type="entry name" value="Type III secretory system chaperone-like"/>
    <property type="match status" value="1"/>
</dbReference>
<dbReference type="Gene3D" id="3.30.1460.10">
    <property type="match status" value="1"/>
</dbReference>
<comment type="caution">
    <text evidence="2">The sequence shown here is derived from an EMBL/GenBank/DDBJ whole genome shotgun (WGS) entry which is preliminary data.</text>
</comment>
<dbReference type="InterPro" id="IPR019660">
    <property type="entry name" value="Put_sensory_transdc_reg_YbjN"/>
</dbReference>
<keyword evidence="3" id="KW-1185">Reference proteome</keyword>
<dbReference type="EMBL" id="JACYWE010000002">
    <property type="protein sequence ID" value="MBD8505948.1"/>
    <property type="molecule type" value="Genomic_DNA"/>
</dbReference>
<sequence>MSDQIARSTQVIEDTLRERDLPVERRGEAHFVVELPGTKKLKTACLLTPSVHGVRIEAFVCRHPDENEPAVHQYLLQRNRRLYGVAYTVDRSGDIYLVGRMAHHAVTPEEIDRLLGQVLEAADGDFNVLLELGFITAIRREWRWRVSRGESLANLQAFEHLIRDEDVEPLPGEAAAPTSAVGAAGEQRANS</sequence>
<proteinExistence type="predicted"/>
<evidence type="ECO:0000256" key="1">
    <source>
        <dbReference type="SAM" id="MobiDB-lite"/>
    </source>
</evidence>